<dbReference type="Gene3D" id="3.40.30.10">
    <property type="entry name" value="Glutaredoxin"/>
    <property type="match status" value="1"/>
</dbReference>
<feature type="domain" description="Thioredoxin" evidence="2">
    <location>
        <begin position="1"/>
        <end position="113"/>
    </location>
</feature>
<comment type="caution">
    <text evidence="3">The sequence shown here is derived from an EMBL/GenBank/DDBJ whole genome shotgun (WGS) entry which is preliminary data.</text>
</comment>
<dbReference type="PRINTS" id="PR00421">
    <property type="entry name" value="THIOREDOXIN"/>
</dbReference>
<dbReference type="Proteomes" id="UP000320762">
    <property type="component" value="Unassembled WGS sequence"/>
</dbReference>
<proteinExistence type="predicted"/>
<dbReference type="Pfam" id="PF00085">
    <property type="entry name" value="Thioredoxin"/>
    <property type="match status" value="1"/>
</dbReference>
<evidence type="ECO:0000313" key="3">
    <source>
        <dbReference type="EMBL" id="TRM66040.1"/>
    </source>
</evidence>
<dbReference type="SUPFAM" id="SSF52833">
    <property type="entry name" value="Thioredoxin-like"/>
    <property type="match status" value="1"/>
</dbReference>
<reference evidence="3 4" key="1">
    <citation type="journal article" date="2019" name="New Phytol.">
        <title>Comparative genomics reveals unique wood-decay strategies and fruiting body development in the Schizophyllaceae.</title>
        <authorList>
            <person name="Almasi E."/>
            <person name="Sahu N."/>
            <person name="Krizsan K."/>
            <person name="Balint B."/>
            <person name="Kovacs G.M."/>
            <person name="Kiss B."/>
            <person name="Cseklye J."/>
            <person name="Drula E."/>
            <person name="Henrissat B."/>
            <person name="Nagy I."/>
            <person name="Chovatia M."/>
            <person name="Adam C."/>
            <person name="LaButti K."/>
            <person name="Lipzen A."/>
            <person name="Riley R."/>
            <person name="Grigoriev I.V."/>
            <person name="Nagy L.G."/>
        </authorList>
    </citation>
    <scope>NUCLEOTIDE SEQUENCE [LARGE SCALE GENOMIC DNA]</scope>
    <source>
        <strain evidence="3 4">NL-1724</strain>
    </source>
</reference>
<dbReference type="CDD" id="cd02947">
    <property type="entry name" value="TRX_family"/>
    <property type="match status" value="1"/>
</dbReference>
<keyword evidence="1" id="KW-1015">Disulfide bond</keyword>
<evidence type="ECO:0000259" key="2">
    <source>
        <dbReference type="PROSITE" id="PS51352"/>
    </source>
</evidence>
<dbReference type="EMBL" id="VDMD01000004">
    <property type="protein sequence ID" value="TRM66040.1"/>
    <property type="molecule type" value="Genomic_DNA"/>
</dbReference>
<dbReference type="OrthoDB" id="10263751at2759"/>
<dbReference type="PROSITE" id="PS00194">
    <property type="entry name" value="THIOREDOXIN_1"/>
    <property type="match status" value="1"/>
</dbReference>
<keyword evidence="4" id="KW-1185">Reference proteome</keyword>
<dbReference type="InterPro" id="IPR036249">
    <property type="entry name" value="Thioredoxin-like_sf"/>
</dbReference>
<protein>
    <submittedName>
        <fullName evidence="3">Thioredoxin-like protein</fullName>
    </submittedName>
</protein>
<dbReference type="InterPro" id="IPR013766">
    <property type="entry name" value="Thioredoxin_domain"/>
</dbReference>
<dbReference type="PANTHER" id="PTHR46115">
    <property type="entry name" value="THIOREDOXIN-LIKE PROTEIN 1"/>
    <property type="match status" value="1"/>
</dbReference>
<dbReference type="AlphaFoldDB" id="A0A550CML3"/>
<dbReference type="STRING" id="97359.A0A550CML3"/>
<evidence type="ECO:0000313" key="4">
    <source>
        <dbReference type="Proteomes" id="UP000320762"/>
    </source>
</evidence>
<accession>A0A550CML3</accession>
<evidence type="ECO:0000256" key="1">
    <source>
        <dbReference type="ARBA" id="ARBA00023157"/>
    </source>
</evidence>
<dbReference type="InterPro" id="IPR017937">
    <property type="entry name" value="Thioredoxin_CS"/>
</dbReference>
<gene>
    <name evidence="3" type="ORF">BD626DRAFT_486583</name>
</gene>
<name>A0A550CML3_9AGAR</name>
<organism evidence="3 4">
    <name type="scientific">Schizophyllum amplum</name>
    <dbReference type="NCBI Taxonomy" id="97359"/>
    <lineage>
        <taxon>Eukaryota</taxon>
        <taxon>Fungi</taxon>
        <taxon>Dikarya</taxon>
        <taxon>Basidiomycota</taxon>
        <taxon>Agaricomycotina</taxon>
        <taxon>Agaricomycetes</taxon>
        <taxon>Agaricomycetidae</taxon>
        <taxon>Agaricales</taxon>
        <taxon>Schizophyllaceae</taxon>
        <taxon>Schizophyllum</taxon>
    </lineage>
</organism>
<dbReference type="PROSITE" id="PS51352">
    <property type="entry name" value="THIOREDOXIN_2"/>
    <property type="match status" value="1"/>
</dbReference>
<sequence>MSITHITSLSQLNGILESRRTSYRFALSPCVIDFHASWCGPCHMIAPVYESLAKQHKDVNFMKCDVDAAREVSSHYGVSAMPTFIFLRGNTKVHQVRGANKAALEAGIRRYSSADGAKGGAFSGQGHTLGGGSAPSGPTDAMSPQLRCLVVDILFALLFIRTT</sequence>